<accession>A0ACC2NY23</accession>
<keyword evidence="2" id="KW-1185">Reference proteome</keyword>
<organism evidence="1 2">
    <name type="scientific">Eretmocerus hayati</name>
    <dbReference type="NCBI Taxonomy" id="131215"/>
    <lineage>
        <taxon>Eukaryota</taxon>
        <taxon>Metazoa</taxon>
        <taxon>Ecdysozoa</taxon>
        <taxon>Arthropoda</taxon>
        <taxon>Hexapoda</taxon>
        <taxon>Insecta</taxon>
        <taxon>Pterygota</taxon>
        <taxon>Neoptera</taxon>
        <taxon>Endopterygota</taxon>
        <taxon>Hymenoptera</taxon>
        <taxon>Apocrita</taxon>
        <taxon>Proctotrupomorpha</taxon>
        <taxon>Chalcidoidea</taxon>
        <taxon>Aphelinidae</taxon>
        <taxon>Aphelininae</taxon>
        <taxon>Eretmocerus</taxon>
    </lineage>
</organism>
<gene>
    <name evidence="1" type="ORF">QAD02_011965</name>
</gene>
<reference evidence="1" key="1">
    <citation type="submission" date="2023-04" db="EMBL/GenBank/DDBJ databases">
        <title>A chromosome-level genome assembly of the parasitoid wasp Eretmocerus hayati.</title>
        <authorList>
            <person name="Zhong Y."/>
            <person name="Liu S."/>
            <person name="Liu Y."/>
        </authorList>
    </citation>
    <scope>NUCLEOTIDE SEQUENCE</scope>
    <source>
        <strain evidence="1">ZJU_SS_LIU_2023</strain>
    </source>
</reference>
<sequence>MRAPLVNVIPTEKLKFTEWVHEGAFETVVKAIHSAGSFEVVVKRCKGSRQEANKIAMNEAVILCKLHHTNVVSFLGVTQYKGQINVMMESISGINLEKVLFNPTLKIHLSPDLKSHISEGITRAIVYLHHPSIFIIHCDVKPSNIIVDTKTMTAKLCDLGSACTSESLVIGNKCLGEEAFLRRGTLLYRAPEVQLYEKPNSVASDVWALSATIVTIFAEALVWPVKDVNNCEKEITEKLLFQETTQTSKLPNFLITPIKKCFSYIIEQRPTQSSFC</sequence>
<evidence type="ECO:0000313" key="1">
    <source>
        <dbReference type="EMBL" id="KAJ8676179.1"/>
    </source>
</evidence>
<proteinExistence type="predicted"/>
<evidence type="ECO:0000313" key="2">
    <source>
        <dbReference type="Proteomes" id="UP001239111"/>
    </source>
</evidence>
<comment type="caution">
    <text evidence="1">The sequence shown here is derived from an EMBL/GenBank/DDBJ whole genome shotgun (WGS) entry which is preliminary data.</text>
</comment>
<name>A0ACC2NY23_9HYME</name>
<protein>
    <submittedName>
        <fullName evidence="1">Uncharacterized protein</fullName>
    </submittedName>
</protein>
<dbReference type="Proteomes" id="UP001239111">
    <property type="component" value="Chromosome 2"/>
</dbReference>
<dbReference type="EMBL" id="CM056742">
    <property type="protein sequence ID" value="KAJ8676179.1"/>
    <property type="molecule type" value="Genomic_DNA"/>
</dbReference>